<protein>
    <submittedName>
        <fullName evidence="1">Uncharacterized protein</fullName>
    </submittedName>
</protein>
<keyword evidence="2" id="KW-1185">Reference proteome</keyword>
<dbReference type="AlphaFoldDB" id="A0A495IX52"/>
<gene>
    <name evidence="1" type="ORF">BDD43_1099</name>
</gene>
<comment type="caution">
    <text evidence="1">The sequence shown here is derived from an EMBL/GenBank/DDBJ whole genome shotgun (WGS) entry which is preliminary data.</text>
</comment>
<name>A0A495IX52_9SPHI</name>
<proteinExistence type="predicted"/>
<evidence type="ECO:0000313" key="1">
    <source>
        <dbReference type="EMBL" id="RKR80961.1"/>
    </source>
</evidence>
<accession>A0A495IX52</accession>
<sequence length="49" mass="5865">MEARVIEIANIVNLGLRLLAHTLYLWPDLFYHFAYYHTNWLITKSKVTD</sequence>
<dbReference type="Proteomes" id="UP000268007">
    <property type="component" value="Unassembled WGS sequence"/>
</dbReference>
<dbReference type="EMBL" id="RBKU01000001">
    <property type="protein sequence ID" value="RKR80961.1"/>
    <property type="molecule type" value="Genomic_DNA"/>
</dbReference>
<evidence type="ECO:0000313" key="2">
    <source>
        <dbReference type="Proteomes" id="UP000268007"/>
    </source>
</evidence>
<organism evidence="1 2">
    <name type="scientific">Mucilaginibacter gracilis</name>
    <dbReference type="NCBI Taxonomy" id="423350"/>
    <lineage>
        <taxon>Bacteria</taxon>
        <taxon>Pseudomonadati</taxon>
        <taxon>Bacteroidota</taxon>
        <taxon>Sphingobacteriia</taxon>
        <taxon>Sphingobacteriales</taxon>
        <taxon>Sphingobacteriaceae</taxon>
        <taxon>Mucilaginibacter</taxon>
    </lineage>
</organism>
<reference evidence="1 2" key="1">
    <citation type="submission" date="2018-10" db="EMBL/GenBank/DDBJ databases">
        <title>Genomic Encyclopedia of Archaeal and Bacterial Type Strains, Phase II (KMG-II): from individual species to whole genera.</title>
        <authorList>
            <person name="Goeker M."/>
        </authorList>
    </citation>
    <scope>NUCLEOTIDE SEQUENCE [LARGE SCALE GENOMIC DNA]</scope>
    <source>
        <strain evidence="1 2">DSM 18602</strain>
    </source>
</reference>